<comment type="caution">
    <text evidence="2">The sequence shown here is derived from an EMBL/GenBank/DDBJ whole genome shotgun (WGS) entry which is preliminary data.</text>
</comment>
<sequence length="43" mass="4686">MATPSGSRRFESMADPLVDSNRPPHRVPVGPVQPASPIRFSKL</sequence>
<name>A0A396IKX5_MEDTR</name>
<reference evidence="3" key="1">
    <citation type="journal article" date="2018" name="Nat. Plants">
        <title>Whole-genome landscape of Medicago truncatula symbiotic genes.</title>
        <authorList>
            <person name="Pecrix Y."/>
            <person name="Staton S.E."/>
            <person name="Sallet E."/>
            <person name="Lelandais-Briere C."/>
            <person name="Moreau S."/>
            <person name="Carrere S."/>
            <person name="Blein T."/>
            <person name="Jardinaud M.F."/>
            <person name="Latrasse D."/>
            <person name="Zouine M."/>
            <person name="Zahm M."/>
            <person name="Kreplak J."/>
            <person name="Mayjonade B."/>
            <person name="Satge C."/>
            <person name="Perez M."/>
            <person name="Cauet S."/>
            <person name="Marande W."/>
            <person name="Chantry-Darmon C."/>
            <person name="Lopez-Roques C."/>
            <person name="Bouchez O."/>
            <person name="Berard A."/>
            <person name="Debelle F."/>
            <person name="Munos S."/>
            <person name="Bendahmane A."/>
            <person name="Berges H."/>
            <person name="Niebel A."/>
            <person name="Buitink J."/>
            <person name="Frugier F."/>
            <person name="Benhamed M."/>
            <person name="Crespi M."/>
            <person name="Gouzy J."/>
            <person name="Gamas P."/>
        </authorList>
    </citation>
    <scope>NUCLEOTIDE SEQUENCE [LARGE SCALE GENOMIC DNA]</scope>
    <source>
        <strain evidence="3">cv. Jemalong A17</strain>
    </source>
</reference>
<dbReference type="EMBL" id="PSQE01000003">
    <property type="protein sequence ID" value="RHN65910.1"/>
    <property type="molecule type" value="Genomic_DNA"/>
</dbReference>
<gene>
    <name evidence="2" type="ORF">MtrunA17_Chr3g0085041</name>
</gene>
<organism evidence="2 3">
    <name type="scientific">Medicago truncatula</name>
    <name type="common">Barrel medic</name>
    <name type="synonym">Medicago tribuloides</name>
    <dbReference type="NCBI Taxonomy" id="3880"/>
    <lineage>
        <taxon>Eukaryota</taxon>
        <taxon>Viridiplantae</taxon>
        <taxon>Streptophyta</taxon>
        <taxon>Embryophyta</taxon>
        <taxon>Tracheophyta</taxon>
        <taxon>Spermatophyta</taxon>
        <taxon>Magnoliopsida</taxon>
        <taxon>eudicotyledons</taxon>
        <taxon>Gunneridae</taxon>
        <taxon>Pentapetalae</taxon>
        <taxon>rosids</taxon>
        <taxon>fabids</taxon>
        <taxon>Fabales</taxon>
        <taxon>Fabaceae</taxon>
        <taxon>Papilionoideae</taxon>
        <taxon>50 kb inversion clade</taxon>
        <taxon>NPAAA clade</taxon>
        <taxon>Hologalegina</taxon>
        <taxon>IRL clade</taxon>
        <taxon>Trifolieae</taxon>
        <taxon>Medicago</taxon>
    </lineage>
</organism>
<evidence type="ECO:0000313" key="3">
    <source>
        <dbReference type="Proteomes" id="UP000265566"/>
    </source>
</evidence>
<proteinExistence type="predicted"/>
<feature type="region of interest" description="Disordered" evidence="1">
    <location>
        <begin position="1"/>
        <end position="43"/>
    </location>
</feature>
<evidence type="ECO:0000256" key="1">
    <source>
        <dbReference type="SAM" id="MobiDB-lite"/>
    </source>
</evidence>
<evidence type="ECO:0000313" key="2">
    <source>
        <dbReference type="EMBL" id="RHN65910.1"/>
    </source>
</evidence>
<dbReference type="AlphaFoldDB" id="A0A396IKX5"/>
<protein>
    <submittedName>
        <fullName evidence="2">Uncharacterized protein</fullName>
    </submittedName>
</protein>
<dbReference type="Gramene" id="rna13805">
    <property type="protein sequence ID" value="RHN65910.1"/>
    <property type="gene ID" value="gene13805"/>
</dbReference>
<accession>A0A396IKX5</accession>
<dbReference type="Proteomes" id="UP000265566">
    <property type="component" value="Chromosome 3"/>
</dbReference>